<proteinExistence type="predicted"/>
<organism evidence="2">
    <name type="scientific">Ixodes ricinus</name>
    <name type="common">Common tick</name>
    <name type="synonym">Acarus ricinus</name>
    <dbReference type="NCBI Taxonomy" id="34613"/>
    <lineage>
        <taxon>Eukaryota</taxon>
        <taxon>Metazoa</taxon>
        <taxon>Ecdysozoa</taxon>
        <taxon>Arthropoda</taxon>
        <taxon>Chelicerata</taxon>
        <taxon>Arachnida</taxon>
        <taxon>Acari</taxon>
        <taxon>Parasitiformes</taxon>
        <taxon>Ixodida</taxon>
        <taxon>Ixodoidea</taxon>
        <taxon>Ixodidae</taxon>
        <taxon>Ixodinae</taxon>
        <taxon>Ixodes</taxon>
    </lineage>
</organism>
<keyword evidence="1" id="KW-0732">Signal</keyword>
<feature type="chain" id="PRO_5025380578" evidence="1">
    <location>
        <begin position="18"/>
        <end position="76"/>
    </location>
</feature>
<sequence length="76" mass="8242">MRGVWWLGCAGMTCVFAGHSIFGGPACRARACLGLGSVGGRAVCRARAFVADLCFLATGTKYWRTLVDYVFRPCYI</sequence>
<accession>A0A6B0TUB2</accession>
<dbReference type="EMBL" id="GIFC01001489">
    <property type="protein sequence ID" value="MXU83572.1"/>
    <property type="molecule type" value="Transcribed_RNA"/>
</dbReference>
<protein>
    <submittedName>
        <fullName evidence="2">Putative secreted protein</fullName>
    </submittedName>
</protein>
<evidence type="ECO:0000313" key="2">
    <source>
        <dbReference type="EMBL" id="MXU83572.1"/>
    </source>
</evidence>
<evidence type="ECO:0000256" key="1">
    <source>
        <dbReference type="SAM" id="SignalP"/>
    </source>
</evidence>
<feature type="signal peptide" evidence="1">
    <location>
        <begin position="1"/>
        <end position="17"/>
    </location>
</feature>
<name>A0A6B0TUB2_IXORI</name>
<dbReference type="AlphaFoldDB" id="A0A6B0TUB2"/>
<reference evidence="2" key="1">
    <citation type="submission" date="2019-12" db="EMBL/GenBank/DDBJ databases">
        <title>An insight into the sialome of adult female Ixodes ricinus ticks feeding for 6 days.</title>
        <authorList>
            <person name="Perner J."/>
            <person name="Ribeiro J.M.C."/>
        </authorList>
    </citation>
    <scope>NUCLEOTIDE SEQUENCE</scope>
    <source>
        <strain evidence="2">Semi-engorged</strain>
        <tissue evidence="2">Salivary glands</tissue>
    </source>
</reference>